<dbReference type="InterPro" id="IPR029014">
    <property type="entry name" value="NiFe-Hase_large"/>
</dbReference>
<dbReference type="SUPFAM" id="SSF56762">
    <property type="entry name" value="HydB/Nqo4-like"/>
    <property type="match status" value="1"/>
</dbReference>
<feature type="binding site" evidence="1">
    <location>
        <position position="57"/>
    </location>
    <ligand>
        <name>Fe cation</name>
        <dbReference type="ChEBI" id="CHEBI:24875"/>
    </ligand>
</feature>
<protein>
    <submittedName>
        <fullName evidence="2">Hydrogenase</fullName>
    </submittedName>
</protein>
<evidence type="ECO:0000256" key="1">
    <source>
        <dbReference type="PIRSR" id="PIRSR601501-1"/>
    </source>
</evidence>
<comment type="cofactor">
    <cofactor evidence="1">
        <name>Ni(2+)</name>
        <dbReference type="ChEBI" id="CHEBI:49786"/>
    </cofactor>
</comment>
<dbReference type="PANTHER" id="PTHR42958:SF4">
    <property type="entry name" value="HYDROGENASE EXPRESSION_FORMATION PROTEIN HUPK"/>
    <property type="match status" value="1"/>
</dbReference>
<feature type="binding site" evidence="1">
    <location>
        <position position="57"/>
    </location>
    <ligand>
        <name>Ni(2+)</name>
        <dbReference type="ChEBI" id="CHEBI:49786"/>
    </ligand>
</feature>
<dbReference type="Pfam" id="PF00374">
    <property type="entry name" value="NiFeSe_Hases"/>
    <property type="match status" value="1"/>
</dbReference>
<dbReference type="EMBL" id="CP029289">
    <property type="protein sequence ID" value="AWR95550.1"/>
    <property type="molecule type" value="Genomic_DNA"/>
</dbReference>
<dbReference type="OrthoDB" id="42371at2157"/>
<evidence type="ECO:0000313" key="3">
    <source>
        <dbReference type="Proteomes" id="UP000248044"/>
    </source>
</evidence>
<keyword evidence="1" id="KW-0533">Nickel</keyword>
<dbReference type="Proteomes" id="UP000248044">
    <property type="component" value="Chromosome"/>
</dbReference>
<dbReference type="KEGG" id="abri:DFR85_14095"/>
<dbReference type="InterPro" id="IPR001501">
    <property type="entry name" value="Ni-dep_hyd_lsu"/>
</dbReference>
<evidence type="ECO:0000313" key="2">
    <source>
        <dbReference type="EMBL" id="AWR95550.1"/>
    </source>
</evidence>
<dbReference type="RefSeq" id="WP_110271428.1">
    <property type="nucleotide sequence ID" value="NZ_CP029289.2"/>
</dbReference>
<comment type="cofactor">
    <cofactor evidence="1">
        <name>Fe cation</name>
        <dbReference type="ChEBI" id="CHEBI:24875"/>
    </cofactor>
</comment>
<reference evidence="2 3" key="1">
    <citation type="submission" date="2018-05" db="EMBL/GenBank/DDBJ databases">
        <title>Complete Genome Sequences of Extremely Thermoacidophilic, Metal-Mobilizing Type-Strain Members of the Archaeal Family Sulfolobaceae: Acidianus brierleyi DSM-1651T, Acidianus sulfidivorans DSM-18786T, Metallosphaera hakonensis DSM-7519T, and Metallosphaera prunae DSM-10039T.</title>
        <authorList>
            <person name="Counts J.A."/>
            <person name="Kelly R.M."/>
        </authorList>
    </citation>
    <scope>NUCLEOTIDE SEQUENCE [LARGE SCALE GENOMIC DNA]</scope>
    <source>
        <strain evidence="2 3">DSM 1651</strain>
    </source>
</reference>
<dbReference type="GO" id="GO:0016151">
    <property type="term" value="F:nickel cation binding"/>
    <property type="evidence" value="ECO:0007669"/>
    <property type="project" value="InterPro"/>
</dbReference>
<dbReference type="Gene3D" id="1.10.645.10">
    <property type="entry name" value="Cytochrome-c3 Hydrogenase, chain B"/>
    <property type="match status" value="2"/>
</dbReference>
<gene>
    <name evidence="2" type="ORF">DFR85_14095</name>
</gene>
<name>A0A2U9IHR1_9CREN</name>
<proteinExistence type="predicted"/>
<feature type="binding site" evidence="1">
    <location>
        <position position="321"/>
    </location>
    <ligand>
        <name>Mg(2+)</name>
        <dbReference type="ChEBI" id="CHEBI:18420"/>
    </ligand>
</feature>
<dbReference type="InterPro" id="IPR050867">
    <property type="entry name" value="NiFe/NiFeSe_hydrgnase_LSU"/>
</dbReference>
<accession>A0A2U9IHR1</accession>
<feature type="binding site" evidence="1">
    <location>
        <position position="35"/>
    </location>
    <ligand>
        <name>Mg(2+)</name>
        <dbReference type="ChEBI" id="CHEBI:18420"/>
    </ligand>
</feature>
<dbReference type="GeneID" id="36833309"/>
<feature type="binding site" evidence="1">
    <location>
        <position position="363"/>
    </location>
    <ligand>
        <name>Ni(2+)</name>
        <dbReference type="ChEBI" id="CHEBI:49786"/>
    </ligand>
</feature>
<organism evidence="2 3">
    <name type="scientific">Acidianus brierleyi</name>
    <dbReference type="NCBI Taxonomy" id="41673"/>
    <lineage>
        <taxon>Archaea</taxon>
        <taxon>Thermoproteota</taxon>
        <taxon>Thermoprotei</taxon>
        <taxon>Sulfolobales</taxon>
        <taxon>Sulfolobaceae</taxon>
        <taxon>Acidianus</taxon>
    </lineage>
</organism>
<sequence>MLSPLDLEVIDLAIEIEDGKVVNTKSSGNRLRGYEKVFIGKNPKELYSIIPRVLSTCAQSHVFAYAKASMNLSENTSKILETMVILEIIESHIRHPYTYWFPYIGGREYDFPSGDKFKKISFISKQIRNLMERIGGKWPSVDYFNIGKKIQIEQNEINKIREMWEKETLGMGVEDFLEVEEIEELKGDLSLFKKIPYFISGLNKYLTVGFPFNGDLNYSKIQDNGIEVKYDGELVEVGPLAQALTFDKMVRKLHEKIGPSPMLRELSRMKIVAYLLNQLNEINEETDGFSIRGDGVGIVESIRGSLIHDVKIDSNIKGYKIIQPTTFNASPKGALEKAVNGIPVSDPKNPWEISLAVSSLDSCFVTEVRIFEKGSLMSKKRIGGFC</sequence>
<keyword evidence="1" id="KW-0479">Metal-binding</keyword>
<keyword evidence="1" id="KW-0460">Magnesium</keyword>
<keyword evidence="1" id="KW-0408">Iron</keyword>
<keyword evidence="3" id="KW-1185">Reference proteome</keyword>
<dbReference type="AlphaFoldDB" id="A0A2U9IHR1"/>
<dbReference type="PANTHER" id="PTHR42958">
    <property type="entry name" value="HYDROGENASE-2 LARGE CHAIN"/>
    <property type="match status" value="1"/>
</dbReference>